<protein>
    <submittedName>
        <fullName evidence="3">DUF4358 domain-containing protein</fullName>
    </submittedName>
</protein>
<feature type="chain" id="PRO_5039926037" evidence="2">
    <location>
        <begin position="24"/>
        <end position="192"/>
    </location>
</feature>
<proteinExistence type="predicted"/>
<name>A0A9J6ZAM9_9BACL</name>
<keyword evidence="2" id="KW-0732">Signal</keyword>
<dbReference type="PROSITE" id="PS51257">
    <property type="entry name" value="PROKAR_LIPOPROTEIN"/>
    <property type="match status" value="1"/>
</dbReference>
<gene>
    <name evidence="3" type="ORF">NAG76_15595</name>
</gene>
<dbReference type="KEGG" id="plig:NAG76_15595"/>
<evidence type="ECO:0000313" key="4">
    <source>
        <dbReference type="Proteomes" id="UP001056756"/>
    </source>
</evidence>
<evidence type="ECO:0000256" key="2">
    <source>
        <dbReference type="SAM" id="SignalP"/>
    </source>
</evidence>
<evidence type="ECO:0000256" key="1">
    <source>
        <dbReference type="SAM" id="MobiDB-lite"/>
    </source>
</evidence>
<dbReference type="Pfam" id="PF14270">
    <property type="entry name" value="DUF4358"/>
    <property type="match status" value="1"/>
</dbReference>
<dbReference type="InterPro" id="IPR025648">
    <property type="entry name" value="DUF4358"/>
</dbReference>
<accession>A0A9J6ZAM9</accession>
<reference evidence="3" key="1">
    <citation type="submission" date="2022-05" db="EMBL/GenBank/DDBJ databases">
        <title>Novel bacterial taxa in a minimal lignocellulolytic consortium and its capacity to transform plastics disclosed by genome-resolved metagenomics.</title>
        <authorList>
            <person name="Rodriguez C.A.D."/>
            <person name="Diaz-Garcia L."/>
            <person name="Herrera K."/>
            <person name="Tarazona N.A."/>
            <person name="Sproer C."/>
            <person name="Overmann J."/>
            <person name="Jimenez D.J."/>
        </authorList>
    </citation>
    <scope>NUCLEOTIDE SEQUENCE</scope>
    <source>
        <strain evidence="3">MAG5</strain>
    </source>
</reference>
<dbReference type="AlphaFoldDB" id="A0A9J6ZAM9"/>
<organism evidence="3 4">
    <name type="scientific">Candidatus Pristimantibacillus lignocellulolyticus</name>
    <dbReference type="NCBI Taxonomy" id="2994561"/>
    <lineage>
        <taxon>Bacteria</taxon>
        <taxon>Bacillati</taxon>
        <taxon>Bacillota</taxon>
        <taxon>Bacilli</taxon>
        <taxon>Bacillales</taxon>
        <taxon>Paenibacillaceae</taxon>
        <taxon>Candidatus Pristimantibacillus</taxon>
    </lineage>
</organism>
<feature type="region of interest" description="Disordered" evidence="1">
    <location>
        <begin position="29"/>
        <end position="67"/>
    </location>
</feature>
<dbReference type="EMBL" id="CP097899">
    <property type="protein sequence ID" value="URN93246.1"/>
    <property type="molecule type" value="Genomic_DNA"/>
</dbReference>
<feature type="signal peptide" evidence="2">
    <location>
        <begin position="1"/>
        <end position="23"/>
    </location>
</feature>
<evidence type="ECO:0000313" key="3">
    <source>
        <dbReference type="EMBL" id="URN93246.1"/>
    </source>
</evidence>
<dbReference type="Proteomes" id="UP001056756">
    <property type="component" value="Chromosome"/>
</dbReference>
<sequence>MKKNTLSLLVATALLGSLLTACSSNNNVETPAATPSPTPSENVEITPSPEVDPTVPQNPDENKVESSTDKIMNTILEKIEQPGLFDLSSEELEDFYGINSEIVDEFTVKTPAVNLIANEIAVIKVKDDSDIDTVKKSMEQRASEVQKMFENYLPEPYKQAQNYKIITKGKYVLFVISESAEDLVKAFNEIAE</sequence>